<keyword evidence="1" id="KW-0812">Transmembrane</keyword>
<dbReference type="Gene3D" id="3.10.450.50">
    <property type="match status" value="1"/>
</dbReference>
<dbReference type="AlphaFoldDB" id="A0A438JAN9"/>
<evidence type="ECO:0000313" key="4">
    <source>
        <dbReference type="EMBL" id="RVX06031.1"/>
    </source>
</evidence>
<dbReference type="InterPro" id="IPR001943">
    <property type="entry name" value="UVR_dom"/>
</dbReference>
<dbReference type="PANTHER" id="PTHR34957:SF1">
    <property type="entry name" value="NUCLEAR TRANSPORT FACTOR 2 (NTF2) FAMILY PROTEIN"/>
    <property type="match status" value="1"/>
</dbReference>
<sequence>MQISQTKILAKVRVLLATFVIQGFYPMSFQLAKSCLQVFKGYGMKINLGHLGKVCITVATFIYIGHQVQALLGQTSNLFSVRPCQVKSEDSEGTLSGESILLDEQSLMRDLQIAIEEENYAQAAKIRDSLRLLHEDSKASVLAANARFYNSFRKGDLAAMQALWAKGENVCVVHPGLTGISGYDLVMGSWEIVWADYEFPLQIELKDIQVHVRGIWDMLPVWNW</sequence>
<evidence type="ECO:0000259" key="2">
    <source>
        <dbReference type="Pfam" id="PF02151"/>
    </source>
</evidence>
<proteinExistence type="predicted"/>
<dbReference type="Proteomes" id="UP000288805">
    <property type="component" value="Unassembled WGS sequence"/>
</dbReference>
<dbReference type="Pfam" id="PF13474">
    <property type="entry name" value="SnoaL_3"/>
    <property type="match status" value="1"/>
</dbReference>
<organism evidence="4 5">
    <name type="scientific">Vitis vinifera</name>
    <name type="common">Grape</name>
    <dbReference type="NCBI Taxonomy" id="29760"/>
    <lineage>
        <taxon>Eukaryota</taxon>
        <taxon>Viridiplantae</taxon>
        <taxon>Streptophyta</taxon>
        <taxon>Embryophyta</taxon>
        <taxon>Tracheophyta</taxon>
        <taxon>Spermatophyta</taxon>
        <taxon>Magnoliopsida</taxon>
        <taxon>eudicotyledons</taxon>
        <taxon>Gunneridae</taxon>
        <taxon>Pentapetalae</taxon>
        <taxon>rosids</taxon>
        <taxon>Vitales</taxon>
        <taxon>Vitaceae</taxon>
        <taxon>Viteae</taxon>
        <taxon>Vitis</taxon>
    </lineage>
</organism>
<evidence type="ECO:0008006" key="6">
    <source>
        <dbReference type="Google" id="ProtNLM"/>
    </source>
</evidence>
<feature type="domain" description="UVR" evidence="2">
    <location>
        <begin position="107"/>
        <end position="135"/>
    </location>
</feature>
<reference evidence="4 5" key="1">
    <citation type="journal article" date="2018" name="PLoS Genet.">
        <title>Population sequencing reveals clonal diversity and ancestral inbreeding in the grapevine cultivar Chardonnay.</title>
        <authorList>
            <person name="Roach M.J."/>
            <person name="Johnson D.L."/>
            <person name="Bohlmann J."/>
            <person name="van Vuuren H.J."/>
            <person name="Jones S.J."/>
            <person name="Pretorius I.S."/>
            <person name="Schmidt S.A."/>
            <person name="Borneman A.R."/>
        </authorList>
    </citation>
    <scope>NUCLEOTIDE SEQUENCE [LARGE SCALE GENOMIC DNA]</scope>
    <source>
        <strain evidence="5">cv. Chardonnay</strain>
        <tissue evidence="4">Leaf</tissue>
    </source>
</reference>
<dbReference type="Pfam" id="PF02151">
    <property type="entry name" value="UVR"/>
    <property type="match status" value="1"/>
</dbReference>
<protein>
    <recommendedName>
        <fullName evidence="6">UVR domain-containing protein</fullName>
    </recommendedName>
</protein>
<gene>
    <name evidence="4" type="ORF">CK203_018678</name>
</gene>
<dbReference type="InterPro" id="IPR032710">
    <property type="entry name" value="NTF2-like_dom_sf"/>
</dbReference>
<dbReference type="PANTHER" id="PTHR34957">
    <property type="entry name" value="NUCLEAR TRANSPORT FACTOR 2 (NTF2) FAMILY PROTEIN"/>
    <property type="match status" value="1"/>
</dbReference>
<keyword evidence="1" id="KW-1133">Transmembrane helix</keyword>
<evidence type="ECO:0000313" key="5">
    <source>
        <dbReference type="Proteomes" id="UP000288805"/>
    </source>
</evidence>
<name>A0A438JAN9_VITVI</name>
<dbReference type="EMBL" id="QGNW01000053">
    <property type="protein sequence ID" value="RVX06031.1"/>
    <property type="molecule type" value="Genomic_DNA"/>
</dbReference>
<accession>A0A438JAN9</accession>
<evidence type="ECO:0000256" key="1">
    <source>
        <dbReference type="SAM" id="Phobius"/>
    </source>
</evidence>
<dbReference type="InterPro" id="IPR037401">
    <property type="entry name" value="SnoaL-like"/>
</dbReference>
<feature type="domain" description="SnoaL-like" evidence="3">
    <location>
        <begin position="141"/>
        <end position="214"/>
    </location>
</feature>
<evidence type="ECO:0000259" key="3">
    <source>
        <dbReference type="Pfam" id="PF13474"/>
    </source>
</evidence>
<dbReference type="SUPFAM" id="SSF54427">
    <property type="entry name" value="NTF2-like"/>
    <property type="match status" value="1"/>
</dbReference>
<feature type="transmembrane region" description="Helical" evidence="1">
    <location>
        <begin position="12"/>
        <end position="32"/>
    </location>
</feature>
<comment type="caution">
    <text evidence="4">The sequence shown here is derived from an EMBL/GenBank/DDBJ whole genome shotgun (WGS) entry which is preliminary data.</text>
</comment>
<keyword evidence="1" id="KW-0472">Membrane</keyword>